<gene>
    <name evidence="7" type="ORF">SAMN04489757_10467</name>
</gene>
<sequence length="286" mass="31525">MIQFVRRNLLIFFRDKASVFFSLLSVFIIIGLYFLFLGDLLVKGLEGEGMTGVRYLMDSWIMAGLLSVTPITTVLGALGIMIGDKEYGLSKDFSASPIKRSKLTCGYILSAAVISFILTLFTLVLAEIYIIYNGGELLSFEALWKVLALIILQILSSGFILFLVVSFMKTASAFGALSTVLGTLIGFLTGIYIPIGNLPASVQTVVKVFPPAHIGMLLRKIMMEQAEKITFAGVPREFVDAFRFELGVSFKIGNTVINPAISILYLVIVTIIFFLLAVWRLSRKDS</sequence>
<accession>A0A1I5CWD4</accession>
<feature type="transmembrane region" description="Helical" evidence="5">
    <location>
        <begin position="104"/>
        <end position="132"/>
    </location>
</feature>
<dbReference type="AlphaFoldDB" id="A0A1I5CWD4"/>
<dbReference type="STRING" id="1527.SAMN04489757_10467"/>
<evidence type="ECO:0000256" key="5">
    <source>
        <dbReference type="SAM" id="Phobius"/>
    </source>
</evidence>
<proteinExistence type="predicted"/>
<evidence type="ECO:0000313" key="8">
    <source>
        <dbReference type="Proteomes" id="UP000198806"/>
    </source>
</evidence>
<dbReference type="EMBL" id="FOWD01000004">
    <property type="protein sequence ID" value="SFN91272.1"/>
    <property type="molecule type" value="Genomic_DNA"/>
</dbReference>
<feature type="transmembrane region" description="Helical" evidence="5">
    <location>
        <begin position="20"/>
        <end position="40"/>
    </location>
</feature>
<evidence type="ECO:0000256" key="1">
    <source>
        <dbReference type="ARBA" id="ARBA00004141"/>
    </source>
</evidence>
<dbReference type="InterPro" id="IPR051784">
    <property type="entry name" value="Nod_factor_ABC_transporter"/>
</dbReference>
<evidence type="ECO:0000256" key="2">
    <source>
        <dbReference type="ARBA" id="ARBA00022692"/>
    </source>
</evidence>
<keyword evidence="3 5" id="KW-1133">Transmembrane helix</keyword>
<dbReference type="PANTHER" id="PTHR43229">
    <property type="entry name" value="NODULATION PROTEIN J"/>
    <property type="match status" value="1"/>
</dbReference>
<evidence type="ECO:0000256" key="4">
    <source>
        <dbReference type="ARBA" id="ARBA00023136"/>
    </source>
</evidence>
<keyword evidence="4 5" id="KW-0472">Membrane</keyword>
<organism evidence="7 8">
    <name type="scientific">Anaerocolumna aminovalerica</name>
    <dbReference type="NCBI Taxonomy" id="1527"/>
    <lineage>
        <taxon>Bacteria</taxon>
        <taxon>Bacillati</taxon>
        <taxon>Bacillota</taxon>
        <taxon>Clostridia</taxon>
        <taxon>Lachnospirales</taxon>
        <taxon>Lachnospiraceae</taxon>
        <taxon>Anaerocolumna</taxon>
    </lineage>
</organism>
<feature type="transmembrane region" description="Helical" evidence="5">
    <location>
        <begin position="256"/>
        <end position="279"/>
    </location>
</feature>
<dbReference type="OrthoDB" id="162334at2"/>
<keyword evidence="8" id="KW-1185">Reference proteome</keyword>
<feature type="transmembrane region" description="Helical" evidence="5">
    <location>
        <begin position="174"/>
        <end position="195"/>
    </location>
</feature>
<dbReference type="InterPro" id="IPR000412">
    <property type="entry name" value="ABC_2_transport"/>
</dbReference>
<keyword evidence="2 5" id="KW-0812">Transmembrane</keyword>
<dbReference type="RefSeq" id="WP_091684403.1">
    <property type="nucleotide sequence ID" value="NZ_BAABFM010000079.1"/>
</dbReference>
<feature type="transmembrane region" description="Helical" evidence="5">
    <location>
        <begin position="144"/>
        <end position="167"/>
    </location>
</feature>
<dbReference type="PIRSF" id="PIRSF006648">
    <property type="entry name" value="DrrB"/>
    <property type="match status" value="1"/>
</dbReference>
<evidence type="ECO:0000259" key="6">
    <source>
        <dbReference type="PROSITE" id="PS51012"/>
    </source>
</evidence>
<feature type="domain" description="ABC transmembrane type-2" evidence="6">
    <location>
        <begin position="17"/>
        <end position="284"/>
    </location>
</feature>
<evidence type="ECO:0000256" key="3">
    <source>
        <dbReference type="ARBA" id="ARBA00022989"/>
    </source>
</evidence>
<evidence type="ECO:0000313" key="7">
    <source>
        <dbReference type="EMBL" id="SFN91272.1"/>
    </source>
</evidence>
<protein>
    <submittedName>
        <fullName evidence="7">Multidrug/hemolysin transport system permease protein</fullName>
    </submittedName>
</protein>
<feature type="transmembrane region" description="Helical" evidence="5">
    <location>
        <begin position="60"/>
        <end position="83"/>
    </location>
</feature>
<dbReference type="InterPro" id="IPR047817">
    <property type="entry name" value="ABC2_TM_bact-type"/>
</dbReference>
<dbReference type="Pfam" id="PF12698">
    <property type="entry name" value="ABC2_membrane_3"/>
    <property type="match status" value="1"/>
</dbReference>
<reference evidence="7 8" key="1">
    <citation type="submission" date="2016-10" db="EMBL/GenBank/DDBJ databases">
        <authorList>
            <person name="de Groot N.N."/>
        </authorList>
    </citation>
    <scope>NUCLEOTIDE SEQUENCE [LARGE SCALE GENOMIC DNA]</scope>
    <source>
        <strain evidence="7 8">DSM 1283</strain>
    </source>
</reference>
<dbReference type="Proteomes" id="UP000198806">
    <property type="component" value="Unassembled WGS sequence"/>
</dbReference>
<comment type="subcellular location">
    <subcellularLocation>
        <location evidence="1">Membrane</location>
        <topology evidence="1">Multi-pass membrane protein</topology>
    </subcellularLocation>
</comment>
<name>A0A1I5CWD4_9FIRM</name>
<dbReference type="GO" id="GO:0140359">
    <property type="term" value="F:ABC-type transporter activity"/>
    <property type="evidence" value="ECO:0007669"/>
    <property type="project" value="InterPro"/>
</dbReference>
<dbReference type="PANTHER" id="PTHR43229:SF2">
    <property type="entry name" value="NODULATION PROTEIN J"/>
    <property type="match status" value="1"/>
</dbReference>
<dbReference type="GO" id="GO:0043190">
    <property type="term" value="C:ATP-binding cassette (ABC) transporter complex"/>
    <property type="evidence" value="ECO:0007669"/>
    <property type="project" value="InterPro"/>
</dbReference>
<dbReference type="PROSITE" id="PS51012">
    <property type="entry name" value="ABC_TM2"/>
    <property type="match status" value="1"/>
</dbReference>
<dbReference type="InterPro" id="IPR013525">
    <property type="entry name" value="ABC2_TM"/>
</dbReference>